<dbReference type="EMBL" id="JARIHO010000032">
    <property type="protein sequence ID" value="KAJ7334633.1"/>
    <property type="molecule type" value="Genomic_DNA"/>
</dbReference>
<reference evidence="2" key="1">
    <citation type="submission" date="2023-03" db="EMBL/GenBank/DDBJ databases">
        <title>Massive genome expansion in bonnet fungi (Mycena s.s.) driven by repeated elements and novel gene families across ecological guilds.</title>
        <authorList>
            <consortium name="Lawrence Berkeley National Laboratory"/>
            <person name="Harder C.B."/>
            <person name="Miyauchi S."/>
            <person name="Viragh M."/>
            <person name="Kuo A."/>
            <person name="Thoen E."/>
            <person name="Andreopoulos B."/>
            <person name="Lu D."/>
            <person name="Skrede I."/>
            <person name="Drula E."/>
            <person name="Henrissat B."/>
            <person name="Morin E."/>
            <person name="Kohler A."/>
            <person name="Barry K."/>
            <person name="LaButti K."/>
            <person name="Morin E."/>
            <person name="Salamov A."/>
            <person name="Lipzen A."/>
            <person name="Mereny Z."/>
            <person name="Hegedus B."/>
            <person name="Baldrian P."/>
            <person name="Stursova M."/>
            <person name="Weitz H."/>
            <person name="Taylor A."/>
            <person name="Grigoriev I.V."/>
            <person name="Nagy L.G."/>
            <person name="Martin F."/>
            <person name="Kauserud H."/>
        </authorList>
    </citation>
    <scope>NUCLEOTIDE SEQUENCE</scope>
    <source>
        <strain evidence="2">CBHHK002</strain>
    </source>
</reference>
<comment type="caution">
    <text evidence="2">The sequence shown here is derived from an EMBL/GenBank/DDBJ whole genome shotgun (WGS) entry which is preliminary data.</text>
</comment>
<feature type="region of interest" description="Disordered" evidence="1">
    <location>
        <begin position="1"/>
        <end position="76"/>
    </location>
</feature>
<evidence type="ECO:0000313" key="2">
    <source>
        <dbReference type="EMBL" id="KAJ7334633.1"/>
    </source>
</evidence>
<evidence type="ECO:0000256" key="1">
    <source>
        <dbReference type="SAM" id="MobiDB-lite"/>
    </source>
</evidence>
<name>A0AAD6ZQR6_9AGAR</name>
<gene>
    <name evidence="2" type="ORF">DFH08DRAFT_813707</name>
</gene>
<sequence length="148" mass="16851">MVVNAADYDIDNDGGYYKMSSEESDDSEESDYETYRKKCREKAQARKEKEKRKAARAELQTTSCDSSEQVIKPNGSASEVAELIRKINKMTLDDTEYAPTYYSILALDQTGNAINCVRPPKQAGWNSNGRPRTIPRIIKTDEETRRLK</sequence>
<proteinExistence type="predicted"/>
<keyword evidence="3" id="KW-1185">Reference proteome</keyword>
<dbReference type="AlphaFoldDB" id="A0AAD6ZQR6"/>
<feature type="compositionally biased region" description="Acidic residues" evidence="1">
    <location>
        <begin position="22"/>
        <end position="32"/>
    </location>
</feature>
<protein>
    <submittedName>
        <fullName evidence="2">Uncharacterized protein</fullName>
    </submittedName>
</protein>
<organism evidence="2 3">
    <name type="scientific">Mycena albidolilacea</name>
    <dbReference type="NCBI Taxonomy" id="1033008"/>
    <lineage>
        <taxon>Eukaryota</taxon>
        <taxon>Fungi</taxon>
        <taxon>Dikarya</taxon>
        <taxon>Basidiomycota</taxon>
        <taxon>Agaricomycotina</taxon>
        <taxon>Agaricomycetes</taxon>
        <taxon>Agaricomycetidae</taxon>
        <taxon>Agaricales</taxon>
        <taxon>Marasmiineae</taxon>
        <taxon>Mycenaceae</taxon>
        <taxon>Mycena</taxon>
    </lineage>
</organism>
<feature type="compositionally biased region" description="Polar residues" evidence="1">
    <location>
        <begin position="59"/>
        <end position="69"/>
    </location>
</feature>
<dbReference type="Proteomes" id="UP001218218">
    <property type="component" value="Unassembled WGS sequence"/>
</dbReference>
<feature type="compositionally biased region" description="Basic and acidic residues" evidence="1">
    <location>
        <begin position="33"/>
        <end position="48"/>
    </location>
</feature>
<accession>A0AAD6ZQR6</accession>
<evidence type="ECO:0000313" key="3">
    <source>
        <dbReference type="Proteomes" id="UP001218218"/>
    </source>
</evidence>